<dbReference type="PANTHER" id="PTHR46242:SF1">
    <property type="entry name" value="ZINC FINGER CCHC DOMAIN-CONTAINING PROTEIN 9"/>
    <property type="match status" value="1"/>
</dbReference>
<feature type="region of interest" description="Disordered" evidence="3">
    <location>
        <begin position="253"/>
        <end position="311"/>
    </location>
</feature>
<dbReference type="OrthoDB" id="3863715at2759"/>
<feature type="compositionally biased region" description="Basic and acidic residues" evidence="3">
    <location>
        <begin position="62"/>
        <end position="92"/>
    </location>
</feature>
<protein>
    <recommendedName>
        <fullName evidence="4">CCHC-type domain-containing protein</fullName>
    </recommendedName>
</protein>
<evidence type="ECO:0000313" key="6">
    <source>
        <dbReference type="Proteomes" id="UP000757232"/>
    </source>
</evidence>
<keyword evidence="2" id="KW-0479">Metal-binding</keyword>
<dbReference type="GO" id="GO:0003676">
    <property type="term" value="F:nucleic acid binding"/>
    <property type="evidence" value="ECO:0007669"/>
    <property type="project" value="InterPro"/>
</dbReference>
<feature type="domain" description="CCHC-type" evidence="4">
    <location>
        <begin position="198"/>
        <end position="213"/>
    </location>
</feature>
<feature type="domain" description="CCHC-type" evidence="4">
    <location>
        <begin position="134"/>
        <end position="149"/>
    </location>
</feature>
<dbReference type="PANTHER" id="PTHR46242">
    <property type="entry name" value="ZINC FINGER CCHC DOMAIN-CONTAINING PROTEIN 9 ZCCHC9"/>
    <property type="match status" value="1"/>
</dbReference>
<gene>
    <name evidence="5" type="ORF">A7U60_g5508</name>
</gene>
<evidence type="ECO:0000256" key="1">
    <source>
        <dbReference type="ARBA" id="ARBA00022664"/>
    </source>
</evidence>
<feature type="compositionally biased region" description="Basic and acidic residues" evidence="3">
    <location>
        <begin position="274"/>
        <end position="288"/>
    </location>
</feature>
<organism evidence="5 6">
    <name type="scientific">Sanghuangporus baumii</name>
    <name type="common">Phellinus baumii</name>
    <dbReference type="NCBI Taxonomy" id="108892"/>
    <lineage>
        <taxon>Eukaryota</taxon>
        <taxon>Fungi</taxon>
        <taxon>Dikarya</taxon>
        <taxon>Basidiomycota</taxon>
        <taxon>Agaricomycotina</taxon>
        <taxon>Agaricomycetes</taxon>
        <taxon>Hymenochaetales</taxon>
        <taxon>Hymenochaetaceae</taxon>
        <taxon>Sanghuangporus</taxon>
    </lineage>
</organism>
<keyword evidence="1" id="KW-0507">mRNA processing</keyword>
<feature type="region of interest" description="Disordered" evidence="3">
    <location>
        <begin position="1"/>
        <end position="112"/>
    </location>
</feature>
<feature type="compositionally biased region" description="Basic and acidic residues" evidence="3">
    <location>
        <begin position="19"/>
        <end position="28"/>
    </location>
</feature>
<dbReference type="GO" id="GO:0006397">
    <property type="term" value="P:mRNA processing"/>
    <property type="evidence" value="ECO:0007669"/>
    <property type="project" value="UniProtKB-KW"/>
</dbReference>
<dbReference type="InterPro" id="IPR036875">
    <property type="entry name" value="Znf_CCHC_sf"/>
</dbReference>
<dbReference type="SMART" id="SM00343">
    <property type="entry name" value="ZnF_C2HC"/>
    <property type="match status" value="3"/>
</dbReference>
<evidence type="ECO:0000256" key="2">
    <source>
        <dbReference type="PROSITE-ProRule" id="PRU00047"/>
    </source>
</evidence>
<evidence type="ECO:0000259" key="4">
    <source>
        <dbReference type="PROSITE" id="PS50158"/>
    </source>
</evidence>
<proteinExistence type="predicted"/>
<dbReference type="InterPro" id="IPR042246">
    <property type="entry name" value="ZCCHC9"/>
</dbReference>
<keyword evidence="2" id="KW-0863">Zinc-finger</keyword>
<dbReference type="AlphaFoldDB" id="A0A9Q5HWL9"/>
<dbReference type="Gene3D" id="4.10.60.10">
    <property type="entry name" value="Zinc finger, CCHC-type"/>
    <property type="match status" value="2"/>
</dbReference>
<sequence length="311" mass="34590">MTRYTNLGRKRSYLEAGFSDDKIKRTPDDVTDDNVLANVDEKPESHPSHPPMKKQKRSKQKTLKEIEKSSDKHEGKDGDGLAKDAEEREENQQVKQAYSKGNREKNRKQEVVMAARSEQRRLQRKQEKLANTTCFACREKGHAAKDCPKVKSSQTSGNRAGKSNLITGICYRCGSSQHTLSRCKKPENPDNPLPYASCYVCSGKGHLASSCPKNKDNGVYPNGGCSTDSNALLVGTGMNASPDEDDFHSFKRVNADIDSEEQKEAKMKKKKRKNQEPKVDTDASDKIHASTVKTSTMTTSNSASKKKVVVF</sequence>
<feature type="compositionally biased region" description="Polar residues" evidence="3">
    <location>
        <begin position="291"/>
        <end position="303"/>
    </location>
</feature>
<dbReference type="SUPFAM" id="SSF57756">
    <property type="entry name" value="Retrovirus zinc finger-like domains"/>
    <property type="match status" value="2"/>
</dbReference>
<dbReference type="Proteomes" id="UP000757232">
    <property type="component" value="Unassembled WGS sequence"/>
</dbReference>
<keyword evidence="6" id="KW-1185">Reference proteome</keyword>
<dbReference type="PROSITE" id="PS50158">
    <property type="entry name" value="ZF_CCHC"/>
    <property type="match status" value="2"/>
</dbReference>
<comment type="caution">
    <text evidence="5">The sequence shown here is derived from an EMBL/GenBank/DDBJ whole genome shotgun (WGS) entry which is preliminary data.</text>
</comment>
<dbReference type="InterPro" id="IPR001878">
    <property type="entry name" value="Znf_CCHC"/>
</dbReference>
<dbReference type="GO" id="GO:0008270">
    <property type="term" value="F:zinc ion binding"/>
    <property type="evidence" value="ECO:0007669"/>
    <property type="project" value="UniProtKB-KW"/>
</dbReference>
<feature type="compositionally biased region" description="Basic and acidic residues" evidence="3">
    <location>
        <begin position="253"/>
        <end position="265"/>
    </location>
</feature>
<dbReference type="GO" id="GO:0005730">
    <property type="term" value="C:nucleolus"/>
    <property type="evidence" value="ECO:0007669"/>
    <property type="project" value="TreeGrafter"/>
</dbReference>
<keyword evidence="2" id="KW-0862">Zinc</keyword>
<name>A0A9Q5HWL9_SANBA</name>
<dbReference type="Pfam" id="PF00098">
    <property type="entry name" value="zf-CCHC"/>
    <property type="match status" value="2"/>
</dbReference>
<accession>A0A9Q5HWL9</accession>
<feature type="compositionally biased region" description="Basic residues" evidence="3">
    <location>
        <begin position="51"/>
        <end position="61"/>
    </location>
</feature>
<dbReference type="EMBL" id="LNZH02000192">
    <property type="protein sequence ID" value="OCB87368.1"/>
    <property type="molecule type" value="Genomic_DNA"/>
</dbReference>
<reference evidence="5" key="1">
    <citation type="submission" date="2016-06" db="EMBL/GenBank/DDBJ databases">
        <title>Draft Genome sequence of the fungus Inonotus baumii.</title>
        <authorList>
            <person name="Zhu H."/>
            <person name="Lin W."/>
        </authorList>
    </citation>
    <scope>NUCLEOTIDE SEQUENCE</scope>
    <source>
        <strain evidence="5">821</strain>
    </source>
</reference>
<evidence type="ECO:0000313" key="5">
    <source>
        <dbReference type="EMBL" id="OCB87368.1"/>
    </source>
</evidence>
<feature type="compositionally biased region" description="Basic and acidic residues" evidence="3">
    <location>
        <begin position="101"/>
        <end position="110"/>
    </location>
</feature>
<evidence type="ECO:0000256" key="3">
    <source>
        <dbReference type="SAM" id="MobiDB-lite"/>
    </source>
</evidence>